<name>A0ABW5CHY9_9HYPH</name>
<dbReference type="InterPro" id="IPR050492">
    <property type="entry name" value="Bact_metal-bind_prot9"/>
</dbReference>
<feature type="chain" id="PRO_5045655033" description="High-affinity zinc uptake system protein ZnuA" evidence="7">
    <location>
        <begin position="23"/>
        <end position="308"/>
    </location>
</feature>
<dbReference type="PANTHER" id="PTHR42953">
    <property type="entry name" value="HIGH-AFFINITY ZINC UPTAKE SYSTEM PROTEIN ZNUA-RELATED"/>
    <property type="match status" value="1"/>
</dbReference>
<proteinExistence type="inferred from homology"/>
<protein>
    <recommendedName>
        <fullName evidence="2">High-affinity zinc uptake system protein ZnuA</fullName>
    </recommendedName>
</protein>
<evidence type="ECO:0000256" key="3">
    <source>
        <dbReference type="ARBA" id="ARBA00022448"/>
    </source>
</evidence>
<feature type="signal peptide" evidence="7">
    <location>
        <begin position="1"/>
        <end position="22"/>
    </location>
</feature>
<dbReference type="RefSeq" id="WP_209735657.1">
    <property type="nucleotide sequence ID" value="NZ_CP072611.1"/>
</dbReference>
<dbReference type="InterPro" id="IPR006128">
    <property type="entry name" value="Lipoprotein_PsaA-like"/>
</dbReference>
<accession>A0ABW5CHY9</accession>
<evidence type="ECO:0000313" key="9">
    <source>
        <dbReference type="Proteomes" id="UP001597371"/>
    </source>
</evidence>
<dbReference type="InterPro" id="IPR006127">
    <property type="entry name" value="ZnuA-like"/>
</dbReference>
<evidence type="ECO:0000256" key="4">
    <source>
        <dbReference type="ARBA" id="ARBA00022729"/>
    </source>
</evidence>
<evidence type="ECO:0000256" key="7">
    <source>
        <dbReference type="SAM" id="SignalP"/>
    </source>
</evidence>
<keyword evidence="5" id="KW-0862">Zinc</keyword>
<keyword evidence="4 7" id="KW-0732">Signal</keyword>
<keyword evidence="5" id="KW-0864">Zinc transport</keyword>
<reference evidence="9" key="1">
    <citation type="journal article" date="2019" name="Int. J. Syst. Evol. Microbiol.">
        <title>The Global Catalogue of Microorganisms (GCM) 10K type strain sequencing project: providing services to taxonomists for standard genome sequencing and annotation.</title>
        <authorList>
            <consortium name="The Broad Institute Genomics Platform"/>
            <consortium name="The Broad Institute Genome Sequencing Center for Infectious Disease"/>
            <person name="Wu L."/>
            <person name="Ma J."/>
        </authorList>
    </citation>
    <scope>NUCLEOTIDE SEQUENCE [LARGE SCALE GENOMIC DNA]</scope>
    <source>
        <strain evidence="9">ZS-35-S2</strain>
    </source>
</reference>
<evidence type="ECO:0000256" key="6">
    <source>
        <dbReference type="RuleBase" id="RU003512"/>
    </source>
</evidence>
<dbReference type="SUPFAM" id="SSF53807">
    <property type="entry name" value="Helical backbone' metal receptor"/>
    <property type="match status" value="1"/>
</dbReference>
<dbReference type="PRINTS" id="PR00690">
    <property type="entry name" value="ADHESNFAMILY"/>
</dbReference>
<keyword evidence="5" id="KW-0406">Ion transport</keyword>
<dbReference type="Gene3D" id="3.40.50.1980">
    <property type="entry name" value="Nitrogenase molybdenum iron protein domain"/>
    <property type="match status" value="2"/>
</dbReference>
<dbReference type="PANTHER" id="PTHR42953:SF3">
    <property type="entry name" value="HIGH-AFFINITY ZINC UPTAKE SYSTEM PROTEIN ZNUA"/>
    <property type="match status" value="1"/>
</dbReference>
<comment type="caution">
    <text evidence="8">The sequence shown here is derived from an EMBL/GenBank/DDBJ whole genome shotgun (WGS) entry which is preliminary data.</text>
</comment>
<dbReference type="Proteomes" id="UP001597371">
    <property type="component" value="Unassembled WGS sequence"/>
</dbReference>
<evidence type="ECO:0000256" key="5">
    <source>
        <dbReference type="ARBA" id="ARBA00022906"/>
    </source>
</evidence>
<dbReference type="Pfam" id="PF01297">
    <property type="entry name" value="ZnuA"/>
    <property type="match status" value="1"/>
</dbReference>
<sequence length="308" mass="32173">MPSRLLVAGALTLGLSAGPSLAEPPRVVASIKPIHSLVAAVMQGVAEPELLLDGAVSPHTYAMRPSDAGKLAEADMVVWAGAGVESFLGRALATLAPGAEIVEAGSLKGLKRLAYREGGLFEPHDHAEDGHGHDDMPDAHVWLDPANAQVIVAALGERLAAADPGNAEAYRENAGAMHARLGALDGEIAERMAPVAGRRFLVFHDAFQYFEEAYGLQATGSVVVSPEIAPGARRVAELQARITETGTRCLVAEPQFPREMVDMLAADGTRIAVLDPNGAAIEAGPLQYEEMMRANAAALAACLADPAR</sequence>
<keyword evidence="3 6" id="KW-0813">Transport</keyword>
<gene>
    <name evidence="8" type="ORF">ACFSKQ_02855</name>
</gene>
<evidence type="ECO:0000256" key="1">
    <source>
        <dbReference type="ARBA" id="ARBA00011028"/>
    </source>
</evidence>
<comment type="similarity">
    <text evidence="1 6">Belongs to the bacterial solute-binding protein 9 family.</text>
</comment>
<keyword evidence="9" id="KW-1185">Reference proteome</keyword>
<organism evidence="8 9">
    <name type="scientific">Aureimonas populi</name>
    <dbReference type="NCBI Taxonomy" id="1701758"/>
    <lineage>
        <taxon>Bacteria</taxon>
        <taxon>Pseudomonadati</taxon>
        <taxon>Pseudomonadota</taxon>
        <taxon>Alphaproteobacteria</taxon>
        <taxon>Hyphomicrobiales</taxon>
        <taxon>Aurantimonadaceae</taxon>
        <taxon>Aureimonas</taxon>
    </lineage>
</organism>
<dbReference type="EMBL" id="JBHUIJ010000002">
    <property type="protein sequence ID" value="MFD2236403.1"/>
    <property type="molecule type" value="Genomic_DNA"/>
</dbReference>
<evidence type="ECO:0000256" key="2">
    <source>
        <dbReference type="ARBA" id="ARBA00015915"/>
    </source>
</evidence>
<evidence type="ECO:0000313" key="8">
    <source>
        <dbReference type="EMBL" id="MFD2236403.1"/>
    </source>
</evidence>